<organism evidence="1">
    <name type="scientific">Anguilla anguilla</name>
    <name type="common">European freshwater eel</name>
    <name type="synonym">Muraena anguilla</name>
    <dbReference type="NCBI Taxonomy" id="7936"/>
    <lineage>
        <taxon>Eukaryota</taxon>
        <taxon>Metazoa</taxon>
        <taxon>Chordata</taxon>
        <taxon>Craniata</taxon>
        <taxon>Vertebrata</taxon>
        <taxon>Euteleostomi</taxon>
        <taxon>Actinopterygii</taxon>
        <taxon>Neopterygii</taxon>
        <taxon>Teleostei</taxon>
        <taxon>Anguilliformes</taxon>
        <taxon>Anguillidae</taxon>
        <taxon>Anguilla</taxon>
    </lineage>
</organism>
<proteinExistence type="predicted"/>
<reference evidence="1" key="1">
    <citation type="submission" date="2014-11" db="EMBL/GenBank/DDBJ databases">
        <authorList>
            <person name="Amaro Gonzalez C."/>
        </authorList>
    </citation>
    <scope>NUCLEOTIDE SEQUENCE</scope>
</reference>
<sequence>MKAHKVSR</sequence>
<evidence type="ECO:0000313" key="1">
    <source>
        <dbReference type="EMBL" id="JAH41593.1"/>
    </source>
</evidence>
<name>A0A0E9SM38_ANGAN</name>
<protein>
    <submittedName>
        <fullName evidence="1">Uncharacterized protein</fullName>
    </submittedName>
</protein>
<accession>A0A0E9SM38</accession>
<reference evidence="1" key="2">
    <citation type="journal article" date="2015" name="Fish Shellfish Immunol.">
        <title>Early steps in the European eel (Anguilla anguilla)-Vibrio vulnificus interaction in the gills: Role of the RtxA13 toxin.</title>
        <authorList>
            <person name="Callol A."/>
            <person name="Pajuelo D."/>
            <person name="Ebbesson L."/>
            <person name="Teles M."/>
            <person name="MacKenzie S."/>
            <person name="Amaro C."/>
        </authorList>
    </citation>
    <scope>NUCLEOTIDE SEQUENCE</scope>
</reference>
<dbReference type="EMBL" id="GBXM01066984">
    <property type="protein sequence ID" value="JAH41593.1"/>
    <property type="molecule type" value="Transcribed_RNA"/>
</dbReference>